<proteinExistence type="predicted"/>
<dbReference type="GO" id="GO:0005524">
    <property type="term" value="F:ATP binding"/>
    <property type="evidence" value="ECO:0007669"/>
    <property type="project" value="UniProtKB-KW"/>
</dbReference>
<evidence type="ECO:0000259" key="1">
    <source>
        <dbReference type="Pfam" id="PF01935"/>
    </source>
</evidence>
<reference evidence="2 3" key="1">
    <citation type="journal article" date="2020" name="Microorganisms">
        <title>Reliable Identification of Environmental Pseudomonas Isolates Using the rpoD Gene.</title>
        <authorList>
            <consortium name="The Broad Institute Genome Sequencing Platform"/>
            <person name="Girard L."/>
            <person name="Lood C."/>
            <person name="Rokni-Zadeh H."/>
            <person name="van Noort V."/>
            <person name="Lavigne R."/>
            <person name="De Mot R."/>
        </authorList>
    </citation>
    <scope>NUCLEOTIDE SEQUENCE [LARGE SCALE GENOMIC DNA]</scope>
    <source>
        <strain evidence="2 3">RW7P2</strain>
    </source>
</reference>
<dbReference type="PANTHER" id="PTHR42957:SF1">
    <property type="entry name" value="HELICASE MJ1565-RELATED"/>
    <property type="match status" value="1"/>
</dbReference>
<dbReference type="EMBL" id="JABWRS010000014">
    <property type="protein sequence ID" value="MBC3477530.1"/>
    <property type="molecule type" value="Genomic_DNA"/>
</dbReference>
<evidence type="ECO:0000313" key="2">
    <source>
        <dbReference type="EMBL" id="MBC3477530.1"/>
    </source>
</evidence>
<keyword evidence="2" id="KW-0067">ATP-binding</keyword>
<sequence length="621" mass="68509">MSTPFEAVADLKVGTVVEVSGSTVKVELSGDVSELTRSYGGRVYPIGQIGSIVKVHFGRRLVFGFVTLLRMKSEELAEMAVAPIPADADQRMMEIQLFAEGVWSTSQSRLSFSRGVSTYPLPLQNVYLLTREEAGLLYQSAEGQRPDGMNPLVPFATYAGADAAQCRANIDKMFSLHTAVLGSTGSGKSGAVAALLHSILEHVPRADTSFTPRIIMIDPHGEYGRAFNDRAVVYRAYDPIGNDETEGRPIKLPYWLMSAEEFRLLVIGKTEFEATSQHNIVYKALTHARMVAAGIVDPAPNQYGWPIPSDGRAHDEPRPRQGVHEETIIEFDRDKPRPFSLTEFVNHIEFVQAARPHQGAMQRVTDTDYAKGFKSILDKLSVLRRDPRIRFLMNEWQQADTLSALIGQFVGSLPDEADACRDLRIIDISGLPNEVAGPLAAVIARLLFQYKLYQTLAERQRDPILLVCEEAHRYVPDKGEAEYAAAQTAVRRIAREGRKYGIGLMLVSQRPADIESTVISQCGTWLVLRLTNSTDQTHVARFLPDGLSGMTKALSTLAQQEALFVGEGAALPAKVRVRSLPENKLPRSESVSFANGWSTARLEQGEIDMIASRMAGQLEVP</sequence>
<keyword evidence="2" id="KW-0547">Nucleotide-binding</keyword>
<name>A0ABR6VB26_9PSED</name>
<dbReference type="Proteomes" id="UP000628086">
    <property type="component" value="Unassembled WGS sequence"/>
</dbReference>
<dbReference type="Gene3D" id="3.40.50.300">
    <property type="entry name" value="P-loop containing nucleotide triphosphate hydrolases"/>
    <property type="match status" value="2"/>
</dbReference>
<dbReference type="InterPro" id="IPR008571">
    <property type="entry name" value="HerA-like"/>
</dbReference>
<dbReference type="SUPFAM" id="SSF52540">
    <property type="entry name" value="P-loop containing nucleoside triphosphate hydrolases"/>
    <property type="match status" value="1"/>
</dbReference>
<dbReference type="PANTHER" id="PTHR42957">
    <property type="entry name" value="HELICASE MJ1565-RELATED"/>
    <property type="match status" value="1"/>
</dbReference>
<dbReference type="InterPro" id="IPR027417">
    <property type="entry name" value="P-loop_NTPase"/>
</dbReference>
<dbReference type="InterPro" id="IPR002789">
    <property type="entry name" value="HerA_central"/>
</dbReference>
<comment type="caution">
    <text evidence="2">The sequence shown here is derived from an EMBL/GenBank/DDBJ whole genome shotgun (WGS) entry which is preliminary data.</text>
</comment>
<dbReference type="RefSeq" id="WP_070090672.1">
    <property type="nucleotide sequence ID" value="NZ_JABWRS010000014.1"/>
</dbReference>
<evidence type="ECO:0000313" key="3">
    <source>
        <dbReference type="Proteomes" id="UP000628086"/>
    </source>
</evidence>
<dbReference type="CDD" id="cd01127">
    <property type="entry name" value="TrwB_TraG_TraD_VirD4"/>
    <property type="match status" value="1"/>
</dbReference>
<accession>A0ABR6VB26</accession>
<gene>
    <name evidence="2" type="ORF">HU747_18250</name>
</gene>
<keyword evidence="3" id="KW-1185">Reference proteome</keyword>
<feature type="domain" description="Helicase HerA central" evidence="1">
    <location>
        <begin position="169"/>
        <end position="444"/>
    </location>
</feature>
<protein>
    <submittedName>
        <fullName evidence="2">ATP-binding protein</fullName>
    </submittedName>
</protein>
<dbReference type="Pfam" id="PF01935">
    <property type="entry name" value="DUF87"/>
    <property type="match status" value="1"/>
</dbReference>
<organism evidence="2 3">
    <name type="scientific">Pseudomonas taiwanensis</name>
    <dbReference type="NCBI Taxonomy" id="470150"/>
    <lineage>
        <taxon>Bacteria</taxon>
        <taxon>Pseudomonadati</taxon>
        <taxon>Pseudomonadota</taxon>
        <taxon>Gammaproteobacteria</taxon>
        <taxon>Pseudomonadales</taxon>
        <taxon>Pseudomonadaceae</taxon>
        <taxon>Pseudomonas</taxon>
    </lineage>
</organism>